<proteinExistence type="predicted"/>
<reference evidence="1 2" key="1">
    <citation type="submission" date="2013-07" db="EMBL/GenBank/DDBJ databases">
        <title>Comparative Genomic and Metabolomic Analysis of Twelve Strains of Pseudoalteromonas luteoviolacea.</title>
        <authorList>
            <person name="Vynne N.G."/>
            <person name="Mansson M."/>
            <person name="Gram L."/>
        </authorList>
    </citation>
    <scope>NUCLEOTIDE SEQUENCE [LARGE SCALE GENOMIC DNA]</scope>
    <source>
        <strain evidence="1 2">NCIMB 1942</strain>
    </source>
</reference>
<gene>
    <name evidence="1" type="ORF">N482_24305</name>
</gene>
<dbReference type="AlphaFoldDB" id="A0A167GG87"/>
<sequence length="348" mass="37102">MQADPFVQAPMNLQNYNAYSYVLNNPLSYTDPSGYLFKGLHNLSKKINRQFISGAAKVFGAELVSIVGNMLTAFCGPAQAACAAAWNYEFTRAMGGSSSQAFKAGLTSAMTASIGGKDYGSVGSFVLQGLVGGVAAEINGGNFGHGFWAAGLNSAVGGSSYTSNPIANAAISAVVGGTISKITGGKFRNGAYSSAFSAVLTADWGEKVTLGSSYVGNLDKELESLSYEQKAENYKQNLKHFENGLKAVNEASGLDTPHNILVVDRSEINGALAAVKCSVLLGCGNDVYISEQYLQSGRSKYNNFLATAYHETLHFNDSRWNIWLTGSLERVGIVSARHQYIYRSKVIY</sequence>
<organism evidence="1 2">
    <name type="scientific">Pseudoalteromonas luteoviolacea NCIMB 1942</name>
    <dbReference type="NCBI Taxonomy" id="1365253"/>
    <lineage>
        <taxon>Bacteria</taxon>
        <taxon>Pseudomonadati</taxon>
        <taxon>Pseudomonadota</taxon>
        <taxon>Gammaproteobacteria</taxon>
        <taxon>Alteromonadales</taxon>
        <taxon>Pseudoalteromonadaceae</taxon>
        <taxon>Pseudoalteromonas</taxon>
    </lineage>
</organism>
<evidence type="ECO:0008006" key="3">
    <source>
        <dbReference type="Google" id="ProtNLM"/>
    </source>
</evidence>
<dbReference type="Gene3D" id="2.180.10.10">
    <property type="entry name" value="RHS repeat-associated core"/>
    <property type="match status" value="1"/>
</dbReference>
<dbReference type="EMBL" id="AUXT01000053">
    <property type="protein sequence ID" value="KZN55259.1"/>
    <property type="molecule type" value="Genomic_DNA"/>
</dbReference>
<dbReference type="Proteomes" id="UP000076587">
    <property type="component" value="Unassembled WGS sequence"/>
</dbReference>
<evidence type="ECO:0000313" key="1">
    <source>
        <dbReference type="EMBL" id="KZN55259.1"/>
    </source>
</evidence>
<name>A0A167GG87_9GAMM</name>
<evidence type="ECO:0000313" key="2">
    <source>
        <dbReference type="Proteomes" id="UP000076587"/>
    </source>
</evidence>
<dbReference type="PATRIC" id="fig|1365253.3.peg.902"/>
<comment type="caution">
    <text evidence="1">The sequence shown here is derived from an EMBL/GenBank/DDBJ whole genome shotgun (WGS) entry which is preliminary data.</text>
</comment>
<accession>A0A167GG87</accession>
<protein>
    <recommendedName>
        <fullName evidence="3">DUF637 domain-containing protein</fullName>
    </recommendedName>
</protein>